<feature type="transmembrane region" description="Helical" evidence="9">
    <location>
        <begin position="186"/>
        <end position="209"/>
    </location>
</feature>
<evidence type="ECO:0000256" key="1">
    <source>
        <dbReference type="ARBA" id="ARBA00004141"/>
    </source>
</evidence>
<keyword evidence="7 9" id="KW-1133">Transmembrane helix</keyword>
<keyword evidence="11" id="KW-1185">Reference proteome</keyword>
<feature type="transmembrane region" description="Helical" evidence="9">
    <location>
        <begin position="123"/>
        <end position="146"/>
    </location>
</feature>
<dbReference type="GO" id="GO:0035673">
    <property type="term" value="F:oligopeptide transmembrane transporter activity"/>
    <property type="evidence" value="ECO:0007669"/>
    <property type="project" value="InterPro"/>
</dbReference>
<dbReference type="GO" id="GO:0016020">
    <property type="term" value="C:membrane"/>
    <property type="evidence" value="ECO:0007669"/>
    <property type="project" value="UniProtKB-SubCell"/>
</dbReference>
<feature type="transmembrane region" description="Helical" evidence="9">
    <location>
        <begin position="527"/>
        <end position="545"/>
    </location>
</feature>
<feature type="transmembrane region" description="Helical" evidence="9">
    <location>
        <begin position="32"/>
        <end position="58"/>
    </location>
</feature>
<dbReference type="GO" id="GO:0015031">
    <property type="term" value="P:protein transport"/>
    <property type="evidence" value="ECO:0007669"/>
    <property type="project" value="UniProtKB-KW"/>
</dbReference>
<feature type="transmembrane region" description="Helical" evidence="9">
    <location>
        <begin position="407"/>
        <end position="429"/>
    </location>
</feature>
<feature type="transmembrane region" description="Helical" evidence="9">
    <location>
        <begin position="65"/>
        <end position="85"/>
    </location>
</feature>
<keyword evidence="8 9" id="KW-0472">Membrane</keyword>
<evidence type="ECO:0000256" key="8">
    <source>
        <dbReference type="ARBA" id="ARBA00023136"/>
    </source>
</evidence>
<evidence type="ECO:0000256" key="4">
    <source>
        <dbReference type="ARBA" id="ARBA00022692"/>
    </source>
</evidence>
<dbReference type="EMBL" id="KI535697">
    <property type="protein sequence ID" value="ESR65873.1"/>
    <property type="molecule type" value="Genomic_DNA"/>
</dbReference>
<dbReference type="OMA" id="AANYMAW"/>
<gene>
    <name evidence="10" type="ORF">CICLE_v10007763mg</name>
</gene>
<comment type="subcellular location">
    <subcellularLocation>
        <location evidence="1">Membrane</location>
        <topology evidence="1">Multi-pass membrane protein</topology>
    </subcellularLocation>
</comment>
<dbReference type="Proteomes" id="UP000030687">
    <property type="component" value="Unassembled WGS sequence"/>
</dbReference>
<feature type="transmembrane region" description="Helical" evidence="9">
    <location>
        <begin position="479"/>
        <end position="497"/>
    </location>
</feature>
<dbReference type="PANTHER" id="PTHR22601">
    <property type="entry name" value="ISP4 LIKE PROTEIN"/>
    <property type="match status" value="1"/>
</dbReference>
<evidence type="ECO:0000256" key="7">
    <source>
        <dbReference type="ARBA" id="ARBA00022989"/>
    </source>
</evidence>
<keyword evidence="6" id="KW-0653">Protein transport</keyword>
<protein>
    <recommendedName>
        <fullName evidence="12">OPT family small oligopeptide transporter</fullName>
    </recommendedName>
</protein>
<reference evidence="10 11" key="1">
    <citation type="submission" date="2013-10" db="EMBL/GenBank/DDBJ databases">
        <authorList>
            <consortium name="International Citrus Genome Consortium"/>
            <person name="Jenkins J."/>
            <person name="Schmutz J."/>
            <person name="Prochnik S."/>
            <person name="Rokhsar D."/>
            <person name="Gmitter F."/>
            <person name="Ollitrault P."/>
            <person name="Machado M."/>
            <person name="Talon M."/>
            <person name="Wincker P."/>
            <person name="Jaillon O."/>
            <person name="Morgante M."/>
        </authorList>
    </citation>
    <scope>NUCLEOTIDE SEQUENCE</scope>
    <source>
        <strain evidence="11">cv. Clemenules</strain>
    </source>
</reference>
<dbReference type="InParanoid" id="V4TZ60"/>
<name>V4TZ60_CITCL</name>
<dbReference type="AlphaFoldDB" id="V4TZ60"/>
<dbReference type="NCBIfam" id="TIGR00728">
    <property type="entry name" value="OPT_sfam"/>
    <property type="match status" value="2"/>
</dbReference>
<organism evidence="10 11">
    <name type="scientific">Citrus clementina</name>
    <name type="common">Clementine</name>
    <name type="synonym">Citrus deliciosa x Citrus sinensis</name>
    <dbReference type="NCBI Taxonomy" id="85681"/>
    <lineage>
        <taxon>Eukaryota</taxon>
        <taxon>Viridiplantae</taxon>
        <taxon>Streptophyta</taxon>
        <taxon>Embryophyta</taxon>
        <taxon>Tracheophyta</taxon>
        <taxon>Spermatophyta</taxon>
        <taxon>Magnoliopsida</taxon>
        <taxon>eudicotyledons</taxon>
        <taxon>Gunneridae</taxon>
        <taxon>Pentapetalae</taxon>
        <taxon>rosids</taxon>
        <taxon>malvids</taxon>
        <taxon>Sapindales</taxon>
        <taxon>Rutaceae</taxon>
        <taxon>Aurantioideae</taxon>
        <taxon>Citrus</taxon>
    </lineage>
</organism>
<keyword evidence="5" id="KW-0571">Peptide transport</keyword>
<evidence type="ECO:0008006" key="12">
    <source>
        <dbReference type="Google" id="ProtNLM"/>
    </source>
</evidence>
<evidence type="ECO:0000256" key="9">
    <source>
        <dbReference type="SAM" id="Phobius"/>
    </source>
</evidence>
<dbReference type="Pfam" id="PF03169">
    <property type="entry name" value="OPT"/>
    <property type="match status" value="2"/>
</dbReference>
<dbReference type="KEGG" id="cic:CICLE_v10007763mg"/>
<feature type="transmembrane region" description="Helical" evidence="9">
    <location>
        <begin position="158"/>
        <end position="180"/>
    </location>
</feature>
<feature type="transmembrane region" description="Helical" evidence="9">
    <location>
        <begin position="335"/>
        <end position="365"/>
    </location>
</feature>
<evidence type="ECO:0000256" key="5">
    <source>
        <dbReference type="ARBA" id="ARBA00022856"/>
    </source>
</evidence>
<feature type="transmembrane region" description="Helical" evidence="9">
    <location>
        <begin position="557"/>
        <end position="578"/>
    </location>
</feature>
<evidence type="ECO:0000313" key="10">
    <source>
        <dbReference type="EMBL" id="ESR65873.1"/>
    </source>
</evidence>
<evidence type="ECO:0000313" key="11">
    <source>
        <dbReference type="Proteomes" id="UP000030687"/>
    </source>
</evidence>
<proteinExistence type="inferred from homology"/>
<evidence type="ECO:0000256" key="3">
    <source>
        <dbReference type="ARBA" id="ARBA00022448"/>
    </source>
</evidence>
<keyword evidence="4 9" id="KW-0812">Transmembrane</keyword>
<sequence length="616" mass="69047">MAATLPSKPIRVPLTKWTFSMNPGPFNLKEHVLITIFANCGAGGVYAVYIITIVKAFYKRKLNPLAAMLLAQTTQLLGYGWAGLFRKYLVDSPFMWALHEKEKRPKGGLTRLQFFFMVFASSFAYYVVPGYLFPTLSALSFVCWIWKNSVTAQQIGAGLNGLGIGSFGLDWSTVASFLGSPLASPVFAIINVLAGFILNLYVLVPIAYWTNTYEAKRFPIFSSHTFDSTGQPYNISRILNEATFDLDHDAFNSYSKLYLSPFFAFNYGLSFATLTATISHVALFDGSDIWQMWKRTTSAARDKFADVHTRLMKKHYEAVPQWVLINSYSSHGGEFYWLVLLLYSLPYLLQPGLNVITELIIGYMYPGRPLANVAFKTYGYISMSQALSFLADFKLGHYMKIPPKSMFLVQLIGTVVASSVYFGTAWWLLTSVEHICDPSALPEGSPWTCPGDDVFYSASIIWGIVGPGKMFTKEGVYPALNWFFLVGLLAPVPIWFLSRKFPEIKWIGLIHIPIILGGTGNMPPARAVHYLSWAAVGIFFNYYVYRRFKGWWARHTYILSAALDAGVAFMGVFLFLTLQSYDIFGPHWWGLDSTDHCPLATCPTAPGIVIEGCPVF</sequence>
<accession>V4TZ60</accession>
<evidence type="ECO:0000256" key="2">
    <source>
        <dbReference type="ARBA" id="ARBA00005484"/>
    </source>
</evidence>
<dbReference type="InterPro" id="IPR004813">
    <property type="entry name" value="OPT"/>
</dbReference>
<dbReference type="eggNOG" id="KOG2262">
    <property type="taxonomic scope" value="Eukaryota"/>
</dbReference>
<evidence type="ECO:0000256" key="6">
    <source>
        <dbReference type="ARBA" id="ARBA00022927"/>
    </source>
</evidence>
<dbReference type="InterPro" id="IPR004648">
    <property type="entry name" value="Oligpept_transpt"/>
</dbReference>
<feature type="transmembrane region" description="Helical" evidence="9">
    <location>
        <begin position="377"/>
        <end position="395"/>
    </location>
</feature>
<dbReference type="Gramene" id="ESR65873">
    <property type="protein sequence ID" value="ESR65873"/>
    <property type="gene ID" value="CICLE_v10007763mg"/>
</dbReference>
<keyword evidence="3" id="KW-0813">Transport</keyword>
<comment type="similarity">
    <text evidence="2">Belongs to the oligopeptide OPT transporter (TC 2.A.67.1) family.</text>
</comment>